<proteinExistence type="inferred from homology"/>
<name>A0ABD1Z238_9MARC</name>
<keyword evidence="2" id="KW-0805">Transcription regulation</keyword>
<dbReference type="Pfam" id="PF01381">
    <property type="entry name" value="HTH_3"/>
    <property type="match status" value="1"/>
</dbReference>
<evidence type="ECO:0000313" key="7">
    <source>
        <dbReference type="EMBL" id="KAL2636027.1"/>
    </source>
</evidence>
<dbReference type="PANTHER" id="PTHR10245:SF15">
    <property type="entry name" value="ENDOTHELIAL DIFFERENTIATION-RELATED FACTOR 1"/>
    <property type="match status" value="1"/>
</dbReference>
<gene>
    <name evidence="7" type="ORF">R1flu_007506</name>
</gene>
<dbReference type="InterPro" id="IPR001387">
    <property type="entry name" value="Cro/C1-type_HTH"/>
</dbReference>
<reference evidence="7 8" key="1">
    <citation type="submission" date="2024-09" db="EMBL/GenBank/DDBJ databases">
        <title>Chromosome-scale assembly of Riccia fluitans.</title>
        <authorList>
            <person name="Paukszto L."/>
            <person name="Sawicki J."/>
            <person name="Karawczyk K."/>
            <person name="Piernik-Szablinska J."/>
            <person name="Szczecinska M."/>
            <person name="Mazdziarz M."/>
        </authorList>
    </citation>
    <scope>NUCLEOTIDE SEQUENCE [LARGE SCALE GENOMIC DNA]</scope>
    <source>
        <strain evidence="7">Rf_01</strain>
        <tissue evidence="7">Aerial parts of the thallus</tissue>
    </source>
</reference>
<dbReference type="SMART" id="SM00530">
    <property type="entry name" value="HTH_XRE"/>
    <property type="match status" value="1"/>
</dbReference>
<dbReference type="AlphaFoldDB" id="A0ABD1Z238"/>
<dbReference type="Gene3D" id="1.10.260.40">
    <property type="entry name" value="lambda repressor-like DNA-binding domains"/>
    <property type="match status" value="1"/>
</dbReference>
<dbReference type="Pfam" id="PF08523">
    <property type="entry name" value="MBF1"/>
    <property type="match status" value="1"/>
</dbReference>
<keyword evidence="3" id="KW-0238">DNA-binding</keyword>
<dbReference type="PANTHER" id="PTHR10245">
    <property type="entry name" value="ENDOTHELIAL DIFFERENTIATION-RELATED FACTOR 1 MULTIPROTEIN BRIDGING FACTOR 1"/>
    <property type="match status" value="1"/>
</dbReference>
<evidence type="ECO:0000313" key="8">
    <source>
        <dbReference type="Proteomes" id="UP001605036"/>
    </source>
</evidence>
<protein>
    <recommendedName>
        <fullName evidence="6">HTH cro/C1-type domain-containing protein</fullName>
    </recommendedName>
</protein>
<evidence type="ECO:0000256" key="4">
    <source>
        <dbReference type="ARBA" id="ARBA00023163"/>
    </source>
</evidence>
<sequence length="160" mass="17614">MPFVSFATCTERKVGKMPSRGTGPVTQDWAPVVIQKRSPKASEARDPKAVNAALRAGVGVQVTKKREGGTNKKGPATAIDARKLDQETEPVTFEKVASEVRHAIQKARLEKKWTQAELAKNINEPPKVVQEYESGKAIPNQQIFAKMERVLGVKLRGKLK</sequence>
<dbReference type="GO" id="GO:0003713">
    <property type="term" value="F:transcription coactivator activity"/>
    <property type="evidence" value="ECO:0007669"/>
    <property type="project" value="UniProtKB-ARBA"/>
</dbReference>
<dbReference type="CDD" id="cd00093">
    <property type="entry name" value="HTH_XRE"/>
    <property type="match status" value="1"/>
</dbReference>
<evidence type="ECO:0000259" key="6">
    <source>
        <dbReference type="PROSITE" id="PS50943"/>
    </source>
</evidence>
<evidence type="ECO:0000256" key="3">
    <source>
        <dbReference type="ARBA" id="ARBA00023125"/>
    </source>
</evidence>
<feature type="domain" description="HTH cro/C1-type" evidence="6">
    <location>
        <begin position="104"/>
        <end position="158"/>
    </location>
</feature>
<evidence type="ECO:0000256" key="1">
    <source>
        <dbReference type="ARBA" id="ARBA00009802"/>
    </source>
</evidence>
<accession>A0ABD1Z238</accession>
<organism evidence="7 8">
    <name type="scientific">Riccia fluitans</name>
    <dbReference type="NCBI Taxonomy" id="41844"/>
    <lineage>
        <taxon>Eukaryota</taxon>
        <taxon>Viridiplantae</taxon>
        <taxon>Streptophyta</taxon>
        <taxon>Embryophyta</taxon>
        <taxon>Marchantiophyta</taxon>
        <taxon>Marchantiopsida</taxon>
        <taxon>Marchantiidae</taxon>
        <taxon>Marchantiales</taxon>
        <taxon>Ricciaceae</taxon>
        <taxon>Riccia</taxon>
    </lineage>
</organism>
<keyword evidence="4" id="KW-0804">Transcription</keyword>
<dbReference type="EMBL" id="JBHFFA010000003">
    <property type="protein sequence ID" value="KAL2636027.1"/>
    <property type="molecule type" value="Genomic_DNA"/>
</dbReference>
<dbReference type="FunFam" id="1.10.260.40:FF:000018">
    <property type="entry name" value="Multiprotein bridging factor 1"/>
    <property type="match status" value="1"/>
</dbReference>
<evidence type="ECO:0000256" key="5">
    <source>
        <dbReference type="SAM" id="MobiDB-lite"/>
    </source>
</evidence>
<dbReference type="PROSITE" id="PS50943">
    <property type="entry name" value="HTH_CROC1"/>
    <property type="match status" value="1"/>
</dbReference>
<dbReference type="Proteomes" id="UP001605036">
    <property type="component" value="Unassembled WGS sequence"/>
</dbReference>
<dbReference type="InterPro" id="IPR013729">
    <property type="entry name" value="MBF1_N"/>
</dbReference>
<comment type="similarity">
    <text evidence="1">Belongs to the MBF1 family.</text>
</comment>
<dbReference type="GO" id="GO:0003677">
    <property type="term" value="F:DNA binding"/>
    <property type="evidence" value="ECO:0007669"/>
    <property type="project" value="UniProtKB-KW"/>
</dbReference>
<dbReference type="SUPFAM" id="SSF47413">
    <property type="entry name" value="lambda repressor-like DNA-binding domains"/>
    <property type="match status" value="1"/>
</dbReference>
<dbReference type="GO" id="GO:0005730">
    <property type="term" value="C:nucleolus"/>
    <property type="evidence" value="ECO:0007669"/>
    <property type="project" value="UniProtKB-ARBA"/>
</dbReference>
<dbReference type="InterPro" id="IPR010982">
    <property type="entry name" value="Lambda_DNA-bd_dom_sf"/>
</dbReference>
<feature type="region of interest" description="Disordered" evidence="5">
    <location>
        <begin position="61"/>
        <end position="83"/>
    </location>
</feature>
<comment type="caution">
    <text evidence="7">The sequence shown here is derived from an EMBL/GenBank/DDBJ whole genome shotgun (WGS) entry which is preliminary data.</text>
</comment>
<evidence type="ECO:0000256" key="2">
    <source>
        <dbReference type="ARBA" id="ARBA00023015"/>
    </source>
</evidence>
<keyword evidence="8" id="KW-1185">Reference proteome</keyword>